<dbReference type="RefSeq" id="XP_009023388.1">
    <property type="nucleotide sequence ID" value="XM_009025140.1"/>
</dbReference>
<evidence type="ECO:0000313" key="3">
    <source>
        <dbReference type="EnsemblMetazoa" id="HelroP176893"/>
    </source>
</evidence>
<name>T1FB10_HELRO</name>
<dbReference type="EnsemblMetazoa" id="HelroT176893">
    <property type="protein sequence ID" value="HelroP176893"/>
    <property type="gene ID" value="HelroG176893"/>
</dbReference>
<dbReference type="EMBL" id="KB097144">
    <property type="protein sequence ID" value="ESN98426.1"/>
    <property type="molecule type" value="Genomic_DNA"/>
</dbReference>
<reference evidence="2 4" key="2">
    <citation type="journal article" date="2013" name="Nature">
        <title>Insights into bilaterian evolution from three spiralian genomes.</title>
        <authorList>
            <person name="Simakov O."/>
            <person name="Marletaz F."/>
            <person name="Cho S.J."/>
            <person name="Edsinger-Gonzales E."/>
            <person name="Havlak P."/>
            <person name="Hellsten U."/>
            <person name="Kuo D.H."/>
            <person name="Larsson T."/>
            <person name="Lv J."/>
            <person name="Arendt D."/>
            <person name="Savage R."/>
            <person name="Osoegawa K."/>
            <person name="de Jong P."/>
            <person name="Grimwood J."/>
            <person name="Chapman J.A."/>
            <person name="Shapiro H."/>
            <person name="Aerts A."/>
            <person name="Otillar R.P."/>
            <person name="Terry A.Y."/>
            <person name="Boore J.L."/>
            <person name="Grigoriev I.V."/>
            <person name="Lindberg D.R."/>
            <person name="Seaver E.C."/>
            <person name="Weisblat D.A."/>
            <person name="Putnam N.H."/>
            <person name="Rokhsar D.S."/>
        </authorList>
    </citation>
    <scope>NUCLEOTIDE SEQUENCE</scope>
</reference>
<dbReference type="InParanoid" id="T1FB10"/>
<dbReference type="PANTHER" id="PTHR33562:SF28">
    <property type="entry name" value="PROTEIN QUIVER"/>
    <property type="match status" value="1"/>
</dbReference>
<dbReference type="InterPro" id="IPR050975">
    <property type="entry name" value="Sleep_regulator"/>
</dbReference>
<reference evidence="4" key="1">
    <citation type="submission" date="2012-12" db="EMBL/GenBank/DDBJ databases">
        <authorList>
            <person name="Hellsten U."/>
            <person name="Grimwood J."/>
            <person name="Chapman J.A."/>
            <person name="Shapiro H."/>
            <person name="Aerts A."/>
            <person name="Otillar R.P."/>
            <person name="Terry A.Y."/>
            <person name="Boore J.L."/>
            <person name="Simakov O."/>
            <person name="Marletaz F."/>
            <person name="Cho S.-J."/>
            <person name="Edsinger-Gonzales E."/>
            <person name="Havlak P."/>
            <person name="Kuo D.-H."/>
            <person name="Larsson T."/>
            <person name="Lv J."/>
            <person name="Arendt D."/>
            <person name="Savage R."/>
            <person name="Osoegawa K."/>
            <person name="de Jong P."/>
            <person name="Lindberg D.R."/>
            <person name="Seaver E.C."/>
            <person name="Weisblat D.A."/>
            <person name="Putnam N.H."/>
            <person name="Grigoriev I.V."/>
            <person name="Rokhsar D.S."/>
        </authorList>
    </citation>
    <scope>NUCLEOTIDE SEQUENCE</scope>
</reference>
<dbReference type="PANTHER" id="PTHR33562">
    <property type="entry name" value="ATILLA, ISOFORM B-RELATED-RELATED"/>
    <property type="match status" value="1"/>
</dbReference>
<dbReference type="EMBL" id="AMQM01005872">
    <property type="status" value="NOT_ANNOTATED_CDS"/>
    <property type="molecule type" value="Genomic_DNA"/>
</dbReference>
<organism evidence="3 4">
    <name type="scientific">Helobdella robusta</name>
    <name type="common">Californian leech</name>
    <dbReference type="NCBI Taxonomy" id="6412"/>
    <lineage>
        <taxon>Eukaryota</taxon>
        <taxon>Metazoa</taxon>
        <taxon>Spiralia</taxon>
        <taxon>Lophotrochozoa</taxon>
        <taxon>Annelida</taxon>
        <taxon>Clitellata</taxon>
        <taxon>Hirudinea</taxon>
        <taxon>Rhynchobdellida</taxon>
        <taxon>Glossiphoniidae</taxon>
        <taxon>Helobdella</taxon>
    </lineage>
</organism>
<evidence type="ECO:0000256" key="1">
    <source>
        <dbReference type="ARBA" id="ARBA00022729"/>
    </source>
</evidence>
<dbReference type="KEGG" id="hro:HELRODRAFT_176893"/>
<evidence type="ECO:0000313" key="2">
    <source>
        <dbReference type="EMBL" id="ESN98426.1"/>
    </source>
</evidence>
<dbReference type="CTD" id="20206009"/>
<evidence type="ECO:0000313" key="4">
    <source>
        <dbReference type="Proteomes" id="UP000015101"/>
    </source>
</evidence>
<accession>T1FB10</accession>
<protein>
    <submittedName>
        <fullName evidence="2 3">Uncharacterized protein</fullName>
    </submittedName>
</protein>
<dbReference type="HOGENOM" id="CLU_1397745_0_0_1"/>
<keyword evidence="4" id="KW-1185">Reference proteome</keyword>
<reference evidence="3" key="3">
    <citation type="submission" date="2015-06" db="UniProtKB">
        <authorList>
            <consortium name="EnsemblMetazoa"/>
        </authorList>
    </citation>
    <scope>IDENTIFICATION</scope>
</reference>
<dbReference type="AlphaFoldDB" id="T1FB10"/>
<dbReference type="GeneID" id="20206009"/>
<dbReference type="Proteomes" id="UP000015101">
    <property type="component" value="Unassembled WGS sequence"/>
</dbReference>
<sequence length="195" mass="22017">MGIVAMSQPKISNSIVCHYCKEEDGFCTKHSSSARTPSCPGDYCIKLVGKDNNQNSTIRYCSSDPPFLEGCKNQKIRQFLPTEAEWLETICVCQKNFCNGAIGLARNLILLFVNMFNCVRLSLLKKNKLTLQLHVSIGACLHSEFVFGRLEQFLTTVKEDSVNKKVVVQVIACYGWIHVVYVCCWHQCEIARRGL</sequence>
<keyword evidence="1" id="KW-0732">Signal</keyword>
<proteinExistence type="predicted"/>
<gene>
    <name evidence="3" type="primary">20206009</name>
    <name evidence="2" type="ORF">HELRODRAFT_176893</name>
</gene>